<evidence type="ECO:0000313" key="2">
    <source>
        <dbReference type="EMBL" id="KAH9375105.1"/>
    </source>
</evidence>
<gene>
    <name evidence="2" type="ORF">HPB48_010357</name>
</gene>
<comment type="caution">
    <text evidence="2">The sequence shown here is derived from an EMBL/GenBank/DDBJ whole genome shotgun (WGS) entry which is preliminary data.</text>
</comment>
<dbReference type="VEuPathDB" id="VectorBase:HLOH_049210"/>
<reference evidence="2 3" key="1">
    <citation type="journal article" date="2020" name="Cell">
        <title>Large-Scale Comparative Analyses of Tick Genomes Elucidate Their Genetic Diversity and Vector Capacities.</title>
        <authorList>
            <consortium name="Tick Genome and Microbiome Consortium (TIGMIC)"/>
            <person name="Jia N."/>
            <person name="Wang J."/>
            <person name="Shi W."/>
            <person name="Du L."/>
            <person name="Sun Y."/>
            <person name="Zhan W."/>
            <person name="Jiang J.F."/>
            <person name="Wang Q."/>
            <person name="Zhang B."/>
            <person name="Ji P."/>
            <person name="Bell-Sakyi L."/>
            <person name="Cui X.M."/>
            <person name="Yuan T.T."/>
            <person name="Jiang B.G."/>
            <person name="Yang W.F."/>
            <person name="Lam T.T."/>
            <person name="Chang Q.C."/>
            <person name="Ding S.J."/>
            <person name="Wang X.J."/>
            <person name="Zhu J.G."/>
            <person name="Ruan X.D."/>
            <person name="Zhao L."/>
            <person name="Wei J.T."/>
            <person name="Ye R.Z."/>
            <person name="Que T.C."/>
            <person name="Du C.H."/>
            <person name="Zhou Y.H."/>
            <person name="Cheng J.X."/>
            <person name="Dai P.F."/>
            <person name="Guo W.B."/>
            <person name="Han X.H."/>
            <person name="Huang E.J."/>
            <person name="Li L.F."/>
            <person name="Wei W."/>
            <person name="Gao Y.C."/>
            <person name="Liu J.Z."/>
            <person name="Shao H.Z."/>
            <person name="Wang X."/>
            <person name="Wang C.C."/>
            <person name="Yang T.C."/>
            <person name="Huo Q.B."/>
            <person name="Li W."/>
            <person name="Chen H.Y."/>
            <person name="Chen S.E."/>
            <person name="Zhou L.G."/>
            <person name="Ni X.B."/>
            <person name="Tian J.H."/>
            <person name="Sheng Y."/>
            <person name="Liu T."/>
            <person name="Pan Y.S."/>
            <person name="Xia L.Y."/>
            <person name="Li J."/>
            <person name="Zhao F."/>
            <person name="Cao W.C."/>
        </authorList>
    </citation>
    <scope>NUCLEOTIDE SEQUENCE [LARGE SCALE GENOMIC DNA]</scope>
    <source>
        <strain evidence="2">HaeL-2018</strain>
    </source>
</reference>
<evidence type="ECO:0000313" key="3">
    <source>
        <dbReference type="Proteomes" id="UP000821853"/>
    </source>
</evidence>
<dbReference type="EMBL" id="JABSTR010000007">
    <property type="protein sequence ID" value="KAH9375105.1"/>
    <property type="molecule type" value="Genomic_DNA"/>
</dbReference>
<protein>
    <submittedName>
        <fullName evidence="2">Uncharacterized protein</fullName>
    </submittedName>
</protein>
<dbReference type="Proteomes" id="UP000821853">
    <property type="component" value="Chromosome 5"/>
</dbReference>
<feature type="region of interest" description="Disordered" evidence="1">
    <location>
        <begin position="71"/>
        <end position="91"/>
    </location>
</feature>
<proteinExistence type="predicted"/>
<feature type="compositionally biased region" description="Polar residues" evidence="1">
    <location>
        <begin position="76"/>
        <end position="91"/>
    </location>
</feature>
<dbReference type="AlphaFoldDB" id="A0A9J6GJU4"/>
<keyword evidence="3" id="KW-1185">Reference proteome</keyword>
<sequence>MRGDNLKLVRSLVVSRVTHSLPYLNMKLSEEQQAEIIIKQAYKTALRLPICTLTGKRLALRVHNTFQEHKEATQGFRASTSRVTRNKSETVPTQQTFLMTSAGSSTWPQYLKNTNPNLHQVSE</sequence>
<name>A0A9J6GJU4_HAELO</name>
<organism evidence="2 3">
    <name type="scientific">Haemaphysalis longicornis</name>
    <name type="common">Bush tick</name>
    <dbReference type="NCBI Taxonomy" id="44386"/>
    <lineage>
        <taxon>Eukaryota</taxon>
        <taxon>Metazoa</taxon>
        <taxon>Ecdysozoa</taxon>
        <taxon>Arthropoda</taxon>
        <taxon>Chelicerata</taxon>
        <taxon>Arachnida</taxon>
        <taxon>Acari</taxon>
        <taxon>Parasitiformes</taxon>
        <taxon>Ixodida</taxon>
        <taxon>Ixodoidea</taxon>
        <taxon>Ixodidae</taxon>
        <taxon>Haemaphysalinae</taxon>
        <taxon>Haemaphysalis</taxon>
    </lineage>
</organism>
<accession>A0A9J6GJU4</accession>
<evidence type="ECO:0000256" key="1">
    <source>
        <dbReference type="SAM" id="MobiDB-lite"/>
    </source>
</evidence>